<dbReference type="InterPro" id="IPR014144">
    <property type="entry name" value="LigD_PE_domain"/>
</dbReference>
<dbReference type="GeneID" id="9346415"/>
<feature type="domain" description="DNA ligase D 3'-phosphoesterase" evidence="2">
    <location>
        <begin position="34"/>
        <end position="134"/>
    </location>
</feature>
<gene>
    <name evidence="3" type="ordered locus">Metev_0789</name>
</gene>
<dbReference type="EMBL" id="CP002069">
    <property type="protein sequence ID" value="ADI73689.1"/>
    <property type="molecule type" value="Genomic_DNA"/>
</dbReference>
<dbReference type="STRING" id="644295.Metev_0789"/>
<organism evidence="3 4">
    <name type="scientific">Methanohalobium evestigatum (strain ATCC BAA-1072 / DSM 3721 / NBRC 107634 / OCM 161 / Z-7303)</name>
    <dbReference type="NCBI Taxonomy" id="644295"/>
    <lineage>
        <taxon>Archaea</taxon>
        <taxon>Methanobacteriati</taxon>
        <taxon>Methanobacteriota</taxon>
        <taxon>Stenosarchaea group</taxon>
        <taxon>Methanomicrobia</taxon>
        <taxon>Methanosarcinales</taxon>
        <taxon>Methanosarcinaceae</taxon>
        <taxon>Methanohalobium</taxon>
    </lineage>
</organism>
<dbReference type="NCBIfam" id="TIGR02777">
    <property type="entry name" value="LigD_PE_dom"/>
    <property type="match status" value="1"/>
</dbReference>
<feature type="compositionally biased region" description="Basic and acidic residues" evidence="1">
    <location>
        <begin position="1"/>
        <end position="15"/>
    </location>
</feature>
<dbReference type="KEGG" id="mev:Metev_0789"/>
<dbReference type="GO" id="GO:0016874">
    <property type="term" value="F:ligase activity"/>
    <property type="evidence" value="ECO:0007669"/>
    <property type="project" value="UniProtKB-KW"/>
</dbReference>
<keyword evidence="4" id="KW-1185">Reference proteome</keyword>
<dbReference type="RefSeq" id="WP_013194257.1">
    <property type="nucleotide sequence ID" value="NC_014253.1"/>
</dbReference>
<dbReference type="Proteomes" id="UP000000391">
    <property type="component" value="Chromosome"/>
</dbReference>
<reference evidence="3 4" key="1">
    <citation type="submission" date="2010-06" db="EMBL/GenBank/DDBJ databases">
        <title>Complete sequence chromosome of Methanohalobium evestigatum Z-7303.</title>
        <authorList>
            <consortium name="US DOE Joint Genome Institute"/>
            <person name="Lucas S."/>
            <person name="Copeland A."/>
            <person name="Lapidus A."/>
            <person name="Cheng J.-F."/>
            <person name="Bruce D."/>
            <person name="Goodwin L."/>
            <person name="Pitluck S."/>
            <person name="Saunders E."/>
            <person name="Detter J.C."/>
            <person name="Han C."/>
            <person name="Tapia R."/>
            <person name="Land M."/>
            <person name="Hauser L."/>
            <person name="Kyrpides N."/>
            <person name="Mikhailova N."/>
            <person name="Sieprawska-Lupa M."/>
            <person name="Whitman W.B."/>
            <person name="Anderson I."/>
            <person name="Woyke T."/>
        </authorList>
    </citation>
    <scope>NUCLEOTIDE SEQUENCE [LARGE SCALE GENOMIC DNA]</scope>
    <source>
        <strain evidence="4">ATCC BAA-1072 / DSM 3721 / NBRC 107634 / OCM 161 / Z-7303</strain>
    </source>
</reference>
<dbReference type="PANTHER" id="PTHR39465:SF1">
    <property type="entry name" value="DNA LIGASE D 3'-PHOSPHOESTERASE DOMAIN-CONTAINING PROTEIN"/>
    <property type="match status" value="1"/>
</dbReference>
<dbReference type="PANTHER" id="PTHR39465">
    <property type="entry name" value="DNA LIGASE D, 3'-PHOSPHOESTERASE DOMAIN"/>
    <property type="match status" value="1"/>
</dbReference>
<feature type="region of interest" description="Disordered" evidence="1">
    <location>
        <begin position="1"/>
        <end position="29"/>
    </location>
</feature>
<protein>
    <submittedName>
        <fullName evidence="3">DNA ligase D, 3'-phosphoesterase domain protein</fullName>
    </submittedName>
</protein>
<name>D7E8L8_METEZ</name>
<evidence type="ECO:0000256" key="1">
    <source>
        <dbReference type="SAM" id="MobiDB-lite"/>
    </source>
</evidence>
<evidence type="ECO:0000313" key="4">
    <source>
        <dbReference type="Proteomes" id="UP000000391"/>
    </source>
</evidence>
<evidence type="ECO:0000259" key="2">
    <source>
        <dbReference type="Pfam" id="PF13298"/>
    </source>
</evidence>
<keyword evidence="3" id="KW-0436">Ligase</keyword>
<evidence type="ECO:0000313" key="3">
    <source>
        <dbReference type="EMBL" id="ADI73689.1"/>
    </source>
</evidence>
<dbReference type="Pfam" id="PF13298">
    <property type="entry name" value="LigD_N"/>
    <property type="match status" value="1"/>
</dbReference>
<dbReference type="AlphaFoldDB" id="D7E8L8"/>
<dbReference type="OrthoDB" id="8456at2157"/>
<dbReference type="HOGENOM" id="CLU_008325_5_0_2"/>
<sequence length="152" mass="17703">MIEEYSKKRDFEKTPEPSPSSRKPDPENPVYVIQKHNASKLHYDLRLEMNGVLKSWAIPKEPSKNPDVKRLAIQTEDHPLEYADFEGEIPEGQYGAGTVEIWDKGTFEPVKTEDEEIIFRLKGNKLEGDYVLIKTKYGKDKNSWLFFKKKND</sequence>
<proteinExistence type="predicted"/>
<accession>D7E8L8</accession>